<feature type="chain" id="PRO_5034264083" description="Curli production assembly/transport component CsgF" evidence="4">
    <location>
        <begin position="21"/>
        <end position="138"/>
    </location>
</feature>
<evidence type="ECO:0000313" key="6">
    <source>
        <dbReference type="RefSeq" id="WP_028311908.1"/>
    </source>
</evidence>
<reference evidence="6" key="5">
    <citation type="journal article" date="2009" name="Trends Microbiol.">
        <title>Secretion and subcellular localizations of bacterial proteins: a semantic awareness issue.</title>
        <authorList>
            <person name="Desvaux M."/>
            <person name="Hebraud M."/>
            <person name="Talon R."/>
            <person name="Henderson I.R."/>
        </authorList>
    </citation>
    <scope>NUCLEOTIDE SEQUENCE</scope>
</reference>
<dbReference type="RefSeq" id="WP_028311908.1">
    <property type="nucleotide sequence ID" value="NZ_AXWS01000014.1"/>
</dbReference>
<evidence type="ECO:0000256" key="1">
    <source>
        <dbReference type="ARBA" id="ARBA00003989"/>
    </source>
</evidence>
<name>A0A8B6X4P0_9BURK</name>
<evidence type="ECO:0000256" key="2">
    <source>
        <dbReference type="ARBA" id="ARBA00014031"/>
    </source>
</evidence>
<sequence>MKLRSIALATACFASIPAFSTELVYVPINPVFGGSPLNGAVLLNNAQAENKKVDPASKAASSRTNALKDFNDSLQRVILSRLASAASTNIFNSDGRLIPGTIETGDFRITILDTGGGVLSITTIDKATGESTTFQVSQ</sequence>
<reference evidence="6" key="6">
    <citation type="submission" date="2025-08" db="UniProtKB">
        <authorList>
            <consortium name="RefSeq"/>
        </authorList>
    </citation>
    <scope>IDENTIFICATION</scope>
</reference>
<dbReference type="InterPro" id="IPR018893">
    <property type="entry name" value="T8SS_CsgF"/>
</dbReference>
<protein>
    <recommendedName>
        <fullName evidence="2">Curli production assembly/transport component CsgF</fullName>
    </recommendedName>
</protein>
<reference evidence="6" key="1">
    <citation type="journal article" date="2002" name="Science">
        <title>Role of Escherichia coli curli operons in directing amyloid fiber formation.</title>
        <authorList>
            <person name="Chapman M.R."/>
            <person name="Robinson L.S."/>
            <person name="Pinkner J.S."/>
            <person name="Roth R."/>
            <person name="Heuser J."/>
            <person name="Hammar M."/>
            <person name="Normark S."/>
            <person name="Hultgren S.J."/>
        </authorList>
    </citation>
    <scope>NUCLEOTIDE SEQUENCE</scope>
</reference>
<evidence type="ECO:0000256" key="4">
    <source>
        <dbReference type="SAM" id="SignalP"/>
    </source>
</evidence>
<evidence type="ECO:0000256" key="3">
    <source>
        <dbReference type="ARBA" id="ARBA00022729"/>
    </source>
</evidence>
<dbReference type="Pfam" id="PF10614">
    <property type="entry name" value="CsgF"/>
    <property type="match status" value="1"/>
</dbReference>
<reference evidence="6" key="2">
    <citation type="journal article" date="2003" name="Microbiology">
        <title>Type II protein secretion and its relationship to bacterial type IV pili and archaeal flagella.</title>
        <authorList>
            <person name="Peabody C.R."/>
            <person name="Chung Y.J."/>
            <person name="Yen M.R."/>
            <person name="Vidal-Ingigliardi D."/>
            <person name="Pugsley A.P."/>
            <person name="Saier M.H."/>
        </authorList>
    </citation>
    <scope>NUCLEOTIDE SEQUENCE</scope>
</reference>
<organism evidence="5 6">
    <name type="scientific">Derxia gummosa DSM 723</name>
    <dbReference type="NCBI Taxonomy" id="1121388"/>
    <lineage>
        <taxon>Bacteria</taxon>
        <taxon>Pseudomonadati</taxon>
        <taxon>Pseudomonadota</taxon>
        <taxon>Betaproteobacteria</taxon>
        <taxon>Burkholderiales</taxon>
        <taxon>Alcaligenaceae</taxon>
        <taxon>Derxia</taxon>
    </lineage>
</organism>
<reference evidence="6" key="3">
    <citation type="journal article" date="2004" name="Trends Microbiol.">
        <title>The general secretory pathway: a general misnomer?</title>
        <authorList>
            <person name="Desvaux M."/>
            <person name="Parham N.J."/>
            <person name="Scott-Tucker A."/>
            <person name="Henderson I.R."/>
        </authorList>
    </citation>
    <scope>NUCLEOTIDE SEQUENCE</scope>
</reference>
<reference evidence="6" key="4">
    <citation type="journal article" date="2007" name="Microbiology">
        <title>AgfC and AgfE facilitate extracellular thin aggregative fimbriae synthesis in Salmonella enteritidis.</title>
        <authorList>
            <person name="Gibson D.L."/>
            <person name="White A.P."/>
            <person name="Rajotte C.M."/>
            <person name="Kay W.W."/>
        </authorList>
    </citation>
    <scope>NUCLEOTIDE SEQUENCE</scope>
</reference>
<proteinExistence type="predicted"/>
<feature type="signal peptide" evidence="4">
    <location>
        <begin position="1"/>
        <end position="20"/>
    </location>
</feature>
<keyword evidence="3 4" id="KW-0732">Signal</keyword>
<evidence type="ECO:0000313" key="5">
    <source>
        <dbReference type="Proteomes" id="UP000675920"/>
    </source>
</evidence>
<accession>A0A8B6X4P0</accession>
<keyword evidence="5" id="KW-1185">Reference proteome</keyword>
<dbReference type="OrthoDB" id="1443407at2"/>
<dbReference type="AlphaFoldDB" id="A0A8B6X4P0"/>
<comment type="function">
    <text evidence="1">May be involved in the biogenesis of curli organelles.</text>
</comment>
<dbReference type="Proteomes" id="UP000675920">
    <property type="component" value="Unplaced"/>
</dbReference>